<name>A0A2H3IUL4_WOLCO</name>
<feature type="compositionally biased region" description="Low complexity" evidence="1">
    <location>
        <begin position="59"/>
        <end position="71"/>
    </location>
</feature>
<proteinExistence type="predicted"/>
<keyword evidence="3" id="KW-1185">Reference proteome</keyword>
<dbReference type="AlphaFoldDB" id="A0A2H3IUL4"/>
<evidence type="ECO:0000313" key="2">
    <source>
        <dbReference type="EMBL" id="PCH33662.1"/>
    </source>
</evidence>
<dbReference type="Proteomes" id="UP000218811">
    <property type="component" value="Unassembled WGS sequence"/>
</dbReference>
<gene>
    <name evidence="2" type="ORF">WOLCODRAFT_135250</name>
</gene>
<sequence>MSSSAAKDAMMHAPRAPSAPESSAATDGMLYATGMKPTSAGAGTEYPEFNSTEHDRDSVPSSPDSVTVEDPFAGWHPRGKTTKPTGTTGSANSQTGKPSSTRQR</sequence>
<feature type="compositionally biased region" description="Low complexity" evidence="1">
    <location>
        <begin position="13"/>
        <end position="25"/>
    </location>
</feature>
<accession>A0A2H3IUL4</accession>
<evidence type="ECO:0000313" key="3">
    <source>
        <dbReference type="Proteomes" id="UP000218811"/>
    </source>
</evidence>
<organism evidence="2 3">
    <name type="scientific">Wolfiporia cocos (strain MD-104)</name>
    <name type="common">Brown rot fungus</name>
    <dbReference type="NCBI Taxonomy" id="742152"/>
    <lineage>
        <taxon>Eukaryota</taxon>
        <taxon>Fungi</taxon>
        <taxon>Dikarya</taxon>
        <taxon>Basidiomycota</taxon>
        <taxon>Agaricomycotina</taxon>
        <taxon>Agaricomycetes</taxon>
        <taxon>Polyporales</taxon>
        <taxon>Phaeolaceae</taxon>
        <taxon>Wolfiporia</taxon>
    </lineage>
</organism>
<evidence type="ECO:0000256" key="1">
    <source>
        <dbReference type="SAM" id="MobiDB-lite"/>
    </source>
</evidence>
<feature type="region of interest" description="Disordered" evidence="1">
    <location>
        <begin position="1"/>
        <end position="104"/>
    </location>
</feature>
<reference evidence="2 3" key="1">
    <citation type="journal article" date="2012" name="Science">
        <title>The Paleozoic origin of enzymatic lignin decomposition reconstructed from 31 fungal genomes.</title>
        <authorList>
            <person name="Floudas D."/>
            <person name="Binder M."/>
            <person name="Riley R."/>
            <person name="Barry K."/>
            <person name="Blanchette R.A."/>
            <person name="Henrissat B."/>
            <person name="Martinez A.T."/>
            <person name="Otillar R."/>
            <person name="Spatafora J.W."/>
            <person name="Yadav J.S."/>
            <person name="Aerts A."/>
            <person name="Benoit I."/>
            <person name="Boyd A."/>
            <person name="Carlson A."/>
            <person name="Copeland A."/>
            <person name="Coutinho P.M."/>
            <person name="de Vries R.P."/>
            <person name="Ferreira P."/>
            <person name="Findley K."/>
            <person name="Foster B."/>
            <person name="Gaskell J."/>
            <person name="Glotzer D."/>
            <person name="Gorecki P."/>
            <person name="Heitman J."/>
            <person name="Hesse C."/>
            <person name="Hori C."/>
            <person name="Igarashi K."/>
            <person name="Jurgens J.A."/>
            <person name="Kallen N."/>
            <person name="Kersten P."/>
            <person name="Kohler A."/>
            <person name="Kuees U."/>
            <person name="Kumar T.K.A."/>
            <person name="Kuo A."/>
            <person name="LaButti K."/>
            <person name="Larrondo L.F."/>
            <person name="Lindquist E."/>
            <person name="Ling A."/>
            <person name="Lombard V."/>
            <person name="Lucas S."/>
            <person name="Lundell T."/>
            <person name="Martin R."/>
            <person name="McLaughlin D.J."/>
            <person name="Morgenstern I."/>
            <person name="Morin E."/>
            <person name="Murat C."/>
            <person name="Nagy L.G."/>
            <person name="Nolan M."/>
            <person name="Ohm R.A."/>
            <person name="Patyshakuliyeva A."/>
            <person name="Rokas A."/>
            <person name="Ruiz-Duenas F.J."/>
            <person name="Sabat G."/>
            <person name="Salamov A."/>
            <person name="Samejima M."/>
            <person name="Schmutz J."/>
            <person name="Slot J.C."/>
            <person name="St John F."/>
            <person name="Stenlid J."/>
            <person name="Sun H."/>
            <person name="Sun S."/>
            <person name="Syed K."/>
            <person name="Tsang A."/>
            <person name="Wiebenga A."/>
            <person name="Young D."/>
            <person name="Pisabarro A."/>
            <person name="Eastwood D.C."/>
            <person name="Martin F."/>
            <person name="Cullen D."/>
            <person name="Grigoriev I.V."/>
            <person name="Hibbett D.S."/>
        </authorList>
    </citation>
    <scope>NUCLEOTIDE SEQUENCE [LARGE SCALE GENOMIC DNA]</scope>
    <source>
        <strain evidence="2 3">MD-104</strain>
    </source>
</reference>
<dbReference type="EMBL" id="KB467831">
    <property type="protein sequence ID" value="PCH33662.1"/>
    <property type="molecule type" value="Genomic_DNA"/>
</dbReference>
<protein>
    <submittedName>
        <fullName evidence="2">Uncharacterized protein</fullName>
    </submittedName>
</protein>
<feature type="compositionally biased region" description="Polar residues" evidence="1">
    <location>
        <begin position="90"/>
        <end position="104"/>
    </location>
</feature>